<name>A0ABR6WPR7_9FIRM</name>
<dbReference type="EMBL" id="WJBB01000025">
    <property type="protein sequence ID" value="MBC3798291.1"/>
    <property type="molecule type" value="Genomic_DNA"/>
</dbReference>
<dbReference type="Gene3D" id="3.40.50.450">
    <property type="match status" value="1"/>
</dbReference>
<organism evidence="1 2">
    <name type="scientific">Acetobacterium tundrae</name>
    <dbReference type="NCBI Taxonomy" id="132932"/>
    <lineage>
        <taxon>Bacteria</taxon>
        <taxon>Bacillati</taxon>
        <taxon>Bacillota</taxon>
        <taxon>Clostridia</taxon>
        <taxon>Eubacteriales</taxon>
        <taxon>Eubacteriaceae</taxon>
        <taxon>Acetobacterium</taxon>
    </lineage>
</organism>
<evidence type="ECO:0000313" key="1">
    <source>
        <dbReference type="EMBL" id="MBC3798291.1"/>
    </source>
</evidence>
<dbReference type="Proteomes" id="UP000653358">
    <property type="component" value="Unassembled WGS sequence"/>
</dbReference>
<comment type="caution">
    <text evidence="1">The sequence shown here is derived from an EMBL/GenBank/DDBJ whole genome shotgun (WGS) entry which is preliminary data.</text>
</comment>
<reference evidence="1 2" key="1">
    <citation type="journal article" date="2020" name="mSystems">
        <title>Defining Genomic and Predicted Metabolic Features of the Acetobacterium Genus.</title>
        <authorList>
            <person name="Ross D.E."/>
            <person name="Marshall C.W."/>
            <person name="Gulliver D."/>
            <person name="May H.D."/>
            <person name="Norman R.S."/>
        </authorList>
    </citation>
    <scope>NUCLEOTIDE SEQUENCE [LARGE SCALE GENOMIC DNA]</scope>
    <source>
        <strain evidence="1 2">DSM 9173</strain>
    </source>
</reference>
<gene>
    <name evidence="1" type="ORF">GH807_14755</name>
</gene>
<keyword evidence="2" id="KW-1185">Reference proteome</keyword>
<sequence>MKINVFYSWQSDLPSNKNRSFIESCIKQAISVVYEKQKKISEIILESDSRNEIGTPDLSATIFNKIDCCDIFIADISLINPKTNERITPNPNVMIELGYATKTLGWSNILCIYNTEYGKIEELPFDIRQRKPISYNTLKDKANEKKNLTKFISEAIIDIIENRIIDKKEFVQTKRQIDLGLQAILIDICSLLYKNKNDTFKYDYVRLLNCNTTDIISLISDENFIGFEFYKNILLNINVFNPFIG</sequence>
<evidence type="ECO:0008006" key="3">
    <source>
        <dbReference type="Google" id="ProtNLM"/>
    </source>
</evidence>
<dbReference type="RefSeq" id="WP_186843849.1">
    <property type="nucleotide sequence ID" value="NZ_WJBB01000025.1"/>
</dbReference>
<proteinExistence type="predicted"/>
<evidence type="ECO:0000313" key="2">
    <source>
        <dbReference type="Proteomes" id="UP000653358"/>
    </source>
</evidence>
<accession>A0ABR6WPR7</accession>
<protein>
    <recommendedName>
        <fullName evidence="3">CD-NTase-associated protein 12/Pycsar effector protein TIR domain-containing protein</fullName>
    </recommendedName>
</protein>